<keyword evidence="3" id="KW-1185">Reference proteome</keyword>
<comment type="caution">
    <text evidence="2">The sequence shown here is derived from an EMBL/GenBank/DDBJ whole genome shotgun (WGS) entry which is preliminary data.</text>
</comment>
<name>A0ABS0KTY7_PSENT</name>
<feature type="compositionally biased region" description="Basic and acidic residues" evidence="1">
    <location>
        <begin position="160"/>
        <end position="169"/>
    </location>
</feature>
<proteinExistence type="predicted"/>
<accession>A0ABS0KTY7</accession>
<evidence type="ECO:0000313" key="2">
    <source>
        <dbReference type="EMBL" id="MBG6290795.1"/>
    </source>
</evidence>
<gene>
    <name evidence="2" type="ORF">I5I61_25335</name>
</gene>
<organism evidence="2 3">
    <name type="scientific">Pseudomonas nitroreducens</name>
    <dbReference type="NCBI Taxonomy" id="46680"/>
    <lineage>
        <taxon>Bacteria</taxon>
        <taxon>Pseudomonadati</taxon>
        <taxon>Pseudomonadota</taxon>
        <taxon>Gammaproteobacteria</taxon>
        <taxon>Pseudomonadales</taxon>
        <taxon>Pseudomonadaceae</taxon>
        <taxon>Pseudomonas</taxon>
    </lineage>
</organism>
<reference evidence="2 3" key="1">
    <citation type="submission" date="2020-11" db="EMBL/GenBank/DDBJ databases">
        <title>Enhanced detection system for hospital associated transmission using whole genome sequencing surveillance.</title>
        <authorList>
            <person name="Harrison L.H."/>
            <person name="Van Tyne D."/>
            <person name="Marsh J.W."/>
            <person name="Griffith M.P."/>
            <person name="Snyder D.J."/>
            <person name="Cooper V.S."/>
            <person name="Mustapha M."/>
        </authorList>
    </citation>
    <scope>NUCLEOTIDE SEQUENCE [LARGE SCALE GENOMIC DNA]</scope>
    <source>
        <strain evidence="2 3">PSA00705</strain>
    </source>
</reference>
<dbReference type="EMBL" id="JADTFC010000087">
    <property type="protein sequence ID" value="MBG6290795.1"/>
    <property type="molecule type" value="Genomic_DNA"/>
</dbReference>
<evidence type="ECO:0000313" key="3">
    <source>
        <dbReference type="Proteomes" id="UP000608450"/>
    </source>
</evidence>
<protein>
    <submittedName>
        <fullName evidence="2">Uncharacterized protein</fullName>
    </submittedName>
</protein>
<dbReference type="RefSeq" id="WP_196913443.1">
    <property type="nucleotide sequence ID" value="NZ_JADTFC010000087.1"/>
</dbReference>
<dbReference type="Proteomes" id="UP000608450">
    <property type="component" value="Unassembled WGS sequence"/>
</dbReference>
<evidence type="ECO:0000256" key="1">
    <source>
        <dbReference type="SAM" id="MobiDB-lite"/>
    </source>
</evidence>
<feature type="region of interest" description="Disordered" evidence="1">
    <location>
        <begin position="147"/>
        <end position="169"/>
    </location>
</feature>
<sequence length="169" mass="18352">MPQPKLMIGGVPVVMHAGVPAEQHSALGGPEIVRLSNGVGVPMTHWSRRAISVNASGWMPPGLAGLDYSRPLELRSTKPECIVSAGRQFLMTSASRPDFAPWGQALVGKEWVDSPVTVDDLNVEVAVVVGATLYRIGWYPVFTVSGRRPQEEGNSSDNTHSWRFDCEEV</sequence>